<dbReference type="Gene3D" id="3.20.20.80">
    <property type="entry name" value="Glycosidases"/>
    <property type="match status" value="1"/>
</dbReference>
<name>A0A7S3KZU2_9STRA</name>
<reference evidence="2" key="1">
    <citation type="submission" date="2021-01" db="EMBL/GenBank/DDBJ databases">
        <authorList>
            <person name="Corre E."/>
            <person name="Pelletier E."/>
            <person name="Niang G."/>
            <person name="Scheremetjew M."/>
            <person name="Finn R."/>
            <person name="Kale V."/>
            <person name="Holt S."/>
            <person name="Cochrane G."/>
            <person name="Meng A."/>
            <person name="Brown T."/>
            <person name="Cohen L."/>
        </authorList>
    </citation>
    <scope>NUCLEOTIDE SEQUENCE</scope>
    <source>
        <strain evidence="2">CCMP127</strain>
    </source>
</reference>
<dbReference type="SUPFAM" id="SSF51445">
    <property type="entry name" value="(Trans)glycosidases"/>
    <property type="match status" value="1"/>
</dbReference>
<keyword evidence="1" id="KW-0812">Transmembrane</keyword>
<keyword evidence="1" id="KW-1133">Transmembrane helix</keyword>
<evidence type="ECO:0000256" key="1">
    <source>
        <dbReference type="SAM" id="Phobius"/>
    </source>
</evidence>
<protein>
    <submittedName>
        <fullName evidence="2">Uncharacterized protein</fullName>
    </submittedName>
</protein>
<dbReference type="EMBL" id="HBIM01005171">
    <property type="protein sequence ID" value="CAE0406549.1"/>
    <property type="molecule type" value="Transcribed_RNA"/>
</dbReference>
<feature type="transmembrane region" description="Helical" evidence="1">
    <location>
        <begin position="562"/>
        <end position="584"/>
    </location>
</feature>
<organism evidence="2">
    <name type="scientific">Amphora coffeiformis</name>
    <dbReference type="NCBI Taxonomy" id="265554"/>
    <lineage>
        <taxon>Eukaryota</taxon>
        <taxon>Sar</taxon>
        <taxon>Stramenopiles</taxon>
        <taxon>Ochrophyta</taxon>
        <taxon>Bacillariophyta</taxon>
        <taxon>Bacillariophyceae</taxon>
        <taxon>Bacillariophycidae</taxon>
        <taxon>Thalassiophysales</taxon>
        <taxon>Catenulaceae</taxon>
        <taxon>Amphora</taxon>
    </lineage>
</organism>
<proteinExistence type="predicted"/>
<dbReference type="InterPro" id="IPR017853">
    <property type="entry name" value="GH"/>
</dbReference>
<keyword evidence="1" id="KW-0472">Membrane</keyword>
<accession>A0A7S3KZU2</accession>
<dbReference type="AlphaFoldDB" id="A0A7S3KZU2"/>
<evidence type="ECO:0000313" key="2">
    <source>
        <dbReference type="EMBL" id="CAE0406549.1"/>
    </source>
</evidence>
<sequence length="599" mass="64316">MTIGKQHKNLKTPTCVLDNTVVNADTLGNMTDLGLSFFATLCGRNRGAFVLDPSDGHTYGCTAFPSNFATLATGYNATTVPLEDANAIVKTFQQQNVSTAETVAYLDYLVKMVYHSTAHADKDPYACNTGGLSKLQCDPVNTIATIKAVTTAGLFVPVPWMQTPTHMTTAQRKAFYTPADFRDMKKAGLNTVQIPFPLSAFQQEEDTDADDATTTTTTTTTTLLVSELSSVLSHVLRADLQAILVLVGPDNDNAVTAAAQYAALHSDTLLGLTVPSAQSLGAARAAQPDLKLFVPVNQGEIKDLTFPDANTFGALDLTHTGTVGDVASSTPLDDRMKLYYHESLACVERSPLEFSACYRRVPLFVSQGFDLSIDDCVNKDSSSSTILFTDYGQCDRFDDTVDSEWWHEHRKSFADRQLFAYEQGMGWSFAAWKLYDDTSDSGTITDFAQLLSFKDVYAAGLMPSLDAGHTEACLNPPASDFVMGDATYAPTAAPVDCGYGWWNETTHNCSYWIPPPPPPPTAAPTGCPEVVECPTPEPCTACKSSDTLPAASSAWPPPHSTLASGGIGVAIGIVMGGLIGRYLLPRGRAGYTEIPSSQV</sequence>
<gene>
    <name evidence="2" type="ORF">ACOF00016_LOCUS4413</name>
</gene>